<name>A0A345Y6B5_9NEIS</name>
<dbReference type="AlphaFoldDB" id="A0A345Y6B5"/>
<dbReference type="EMBL" id="CP031337">
    <property type="protein sequence ID" value="AXK39467.1"/>
    <property type="molecule type" value="Genomic_DNA"/>
</dbReference>
<gene>
    <name evidence="1" type="ORF">DWG20_08485</name>
</gene>
<protein>
    <submittedName>
        <fullName evidence="1">Uncharacterized protein</fullName>
    </submittedName>
</protein>
<evidence type="ECO:0000313" key="1">
    <source>
        <dbReference type="EMBL" id="AXK39467.1"/>
    </source>
</evidence>
<evidence type="ECO:0000313" key="2">
    <source>
        <dbReference type="Proteomes" id="UP000254537"/>
    </source>
</evidence>
<dbReference type="Proteomes" id="UP000254537">
    <property type="component" value="Chromosome"/>
</dbReference>
<reference evidence="1 2" key="1">
    <citation type="submission" date="2018-07" db="EMBL/GenBank/DDBJ databases">
        <title>Crenobacter cavernae sp. nov., isolated from a karst cave.</title>
        <authorList>
            <person name="Zhu H."/>
        </authorList>
    </citation>
    <scope>NUCLEOTIDE SEQUENCE [LARGE SCALE GENOMIC DNA]</scope>
    <source>
        <strain evidence="1 2">K1W11S-77</strain>
    </source>
</reference>
<accession>A0A345Y6B5</accession>
<organism evidence="1 2">
    <name type="scientific">Crenobacter cavernae</name>
    <dbReference type="NCBI Taxonomy" id="2290923"/>
    <lineage>
        <taxon>Bacteria</taxon>
        <taxon>Pseudomonadati</taxon>
        <taxon>Pseudomonadota</taxon>
        <taxon>Betaproteobacteria</taxon>
        <taxon>Neisseriales</taxon>
        <taxon>Neisseriaceae</taxon>
        <taxon>Crenobacter</taxon>
    </lineage>
</organism>
<proteinExistence type="predicted"/>
<sequence>MQEAEEQTANPGLKALFGDSKGSATVPLTAIRARARRQLTKFEQLARGQLLALGVDIPPAISLVSRPGNALALDNKHPQAEEILDWLDGNVKVAKKFKEVEVLFEIVRAAERAGAPTPPEVSFYIGLTSAGSIAYFEEQSCTQAQSA</sequence>
<dbReference type="KEGG" id="ccah:DWG20_08485"/>
<dbReference type="OrthoDB" id="8613588at2"/>
<dbReference type="RefSeq" id="WP_115433400.1">
    <property type="nucleotide sequence ID" value="NZ_CP031337.1"/>
</dbReference>